<reference evidence="2 4" key="1">
    <citation type="submission" date="2018-10" db="EMBL/GenBank/DDBJ databases">
        <title>Co-occurring genomic capacity for anaerobic methane metabolism and dissimilatory sulfite reduction discovered in the Korarchaeota.</title>
        <authorList>
            <person name="Mckay L.J."/>
            <person name="Dlakic M."/>
            <person name="Fields M.W."/>
            <person name="Delmont T.O."/>
            <person name="Eren A.M."/>
            <person name="Jay Z.J."/>
            <person name="Klingelsmith K.B."/>
            <person name="Rusch D.B."/>
            <person name="Inskeep W.P."/>
        </authorList>
    </citation>
    <scope>NUCLEOTIDE SEQUENCE [LARGE SCALE GENOMIC DNA]</scope>
    <source>
        <strain evidence="2 4">MDKW</strain>
    </source>
</reference>
<dbReference type="GO" id="GO:0008168">
    <property type="term" value="F:methyltransferase activity"/>
    <property type="evidence" value="ECO:0007669"/>
    <property type="project" value="UniProtKB-KW"/>
</dbReference>
<sequence>MQRRFLFFLEHHLCDKVPVIITLSPNLEVMSREKISFPEAHVSPDKMAKLAASLSELAGMDNVSVPFCLTVEAESLGCQVDLGSNYKLPLVKVSRFKNIDEVRLGGNFTKNGRVPVVLEAIGLLKDITNLPIVVPICGPFTLSSHLFGFDTVAKMTVRDPQKLKDVLDEILGISLEYSKELLKAGADVICVSDPYAEPEAIGPLAFKYILLEKLQYLARRITSKKLLHICGPVDSIFQDMMLSGFDGIIVADKVLQRNINVVKQRSLRKSASPKLIANISVSTLASHKPQDVKRRVLEILKSGADTLAICNAIPSTPLANLKAVVDARDEYSNS</sequence>
<reference evidence="3 5" key="2">
    <citation type="journal article" date="2019" name="Nat. Microbiol.">
        <title>Wide diversity of methane and short-chain alkane metabolisms in uncultured archaea.</title>
        <authorList>
            <person name="Borrel G."/>
            <person name="Adam P.S."/>
            <person name="McKay L.J."/>
            <person name="Chen L.X."/>
            <person name="Sierra-Garcia I.N."/>
            <person name="Sieber C.M."/>
            <person name="Letourneur Q."/>
            <person name="Ghozlane A."/>
            <person name="Andersen G.L."/>
            <person name="Li W.J."/>
            <person name="Hallam S.J."/>
            <person name="Muyzer G."/>
            <person name="de Oliveira V.M."/>
            <person name="Inskeep W.P."/>
            <person name="Banfield J.F."/>
            <person name="Gribaldo S."/>
        </authorList>
    </citation>
    <scope>NUCLEOTIDE SEQUENCE [LARGE SCALE GENOMIC DNA]</scope>
    <source>
        <strain evidence="3">NM4</strain>
    </source>
</reference>
<dbReference type="PANTHER" id="PTHR47099">
    <property type="entry name" value="METHYLCOBAMIDE:COM METHYLTRANSFERASE MTBA"/>
    <property type="match status" value="1"/>
</dbReference>
<dbReference type="Pfam" id="PF01208">
    <property type="entry name" value="URO-D"/>
    <property type="match status" value="1"/>
</dbReference>
<dbReference type="Gene3D" id="3.20.20.210">
    <property type="match status" value="1"/>
</dbReference>
<dbReference type="GO" id="GO:0004853">
    <property type="term" value="F:uroporphyrinogen decarboxylase activity"/>
    <property type="evidence" value="ECO:0007669"/>
    <property type="project" value="InterPro"/>
</dbReference>
<feature type="domain" description="Uroporphyrinogen decarboxylase (URO-D)" evidence="1">
    <location>
        <begin position="3"/>
        <end position="331"/>
    </location>
</feature>
<gene>
    <name evidence="2" type="ORF">D6D85_12195</name>
    <name evidence="3" type="ORF">EF810_03480</name>
</gene>
<keyword evidence="2" id="KW-0808">Transferase</keyword>
<protein>
    <submittedName>
        <fullName evidence="2">MtaA/CmuA family methyltransferase</fullName>
    </submittedName>
</protein>
<evidence type="ECO:0000313" key="3">
    <source>
        <dbReference type="EMBL" id="RZN62168.1"/>
    </source>
</evidence>
<dbReference type="GO" id="GO:0032259">
    <property type="term" value="P:methylation"/>
    <property type="evidence" value="ECO:0007669"/>
    <property type="project" value="UniProtKB-KW"/>
</dbReference>
<evidence type="ECO:0000313" key="2">
    <source>
        <dbReference type="EMBL" id="RSN72801.1"/>
    </source>
</evidence>
<name>A0A429GFU8_9CREN</name>
<dbReference type="RefSeq" id="WP_125672236.1">
    <property type="nucleotide sequence ID" value="NZ_RCOS01000137.1"/>
</dbReference>
<proteinExistence type="predicted"/>
<dbReference type="Proteomes" id="UP000316217">
    <property type="component" value="Unassembled WGS sequence"/>
</dbReference>
<dbReference type="AlphaFoldDB" id="A0A429GFU8"/>
<accession>A0A429GFU8</accession>
<dbReference type="InterPro" id="IPR052024">
    <property type="entry name" value="Methanogen_methyltrans"/>
</dbReference>
<organism evidence="2 4">
    <name type="scientific">Candidatus Methanodesulfokora washburnensis</name>
    <dbReference type="NCBI Taxonomy" id="2478471"/>
    <lineage>
        <taxon>Archaea</taxon>
        <taxon>Thermoproteota</taxon>
        <taxon>Candidatus Korarchaeia</taxon>
        <taxon>Candidatus Korarchaeia incertae sedis</taxon>
        <taxon>Candidatus Methanodesulfokora</taxon>
    </lineage>
</organism>
<dbReference type="Proteomes" id="UP000277582">
    <property type="component" value="Unassembled WGS sequence"/>
</dbReference>
<evidence type="ECO:0000313" key="4">
    <source>
        <dbReference type="Proteomes" id="UP000277582"/>
    </source>
</evidence>
<dbReference type="EMBL" id="RXII01000053">
    <property type="protein sequence ID" value="RZN62168.1"/>
    <property type="molecule type" value="Genomic_DNA"/>
</dbReference>
<dbReference type="SUPFAM" id="SSF51726">
    <property type="entry name" value="UROD/MetE-like"/>
    <property type="match status" value="1"/>
</dbReference>
<dbReference type="GO" id="GO:0006779">
    <property type="term" value="P:porphyrin-containing compound biosynthetic process"/>
    <property type="evidence" value="ECO:0007669"/>
    <property type="project" value="InterPro"/>
</dbReference>
<comment type="caution">
    <text evidence="2">The sequence shown here is derived from an EMBL/GenBank/DDBJ whole genome shotgun (WGS) entry which is preliminary data.</text>
</comment>
<dbReference type="PANTHER" id="PTHR47099:SF1">
    <property type="entry name" value="METHYLCOBAMIDE:COM METHYLTRANSFERASE MTBA"/>
    <property type="match status" value="1"/>
</dbReference>
<keyword evidence="4" id="KW-1185">Reference proteome</keyword>
<evidence type="ECO:0000313" key="5">
    <source>
        <dbReference type="Proteomes" id="UP000316217"/>
    </source>
</evidence>
<dbReference type="EMBL" id="RCOS01000137">
    <property type="protein sequence ID" value="RSN72801.1"/>
    <property type="molecule type" value="Genomic_DNA"/>
</dbReference>
<evidence type="ECO:0000259" key="1">
    <source>
        <dbReference type="Pfam" id="PF01208"/>
    </source>
</evidence>
<keyword evidence="2" id="KW-0489">Methyltransferase</keyword>
<dbReference type="InterPro" id="IPR038071">
    <property type="entry name" value="UROD/MetE-like_sf"/>
</dbReference>
<dbReference type="NCBIfam" id="NF004889">
    <property type="entry name" value="PRK06252.1"/>
    <property type="match status" value="1"/>
</dbReference>
<dbReference type="InterPro" id="IPR000257">
    <property type="entry name" value="Uroporphyrinogen_deCOase"/>
</dbReference>